<protein>
    <submittedName>
        <fullName evidence="1">Methyltransferase domain-containing protein</fullName>
    </submittedName>
</protein>
<accession>A0ABD6B3H2</accession>
<dbReference type="AlphaFoldDB" id="A0ABD6B3H2"/>
<dbReference type="EMBL" id="JBHUDH010000022">
    <property type="protein sequence ID" value="MFD1525228.1"/>
    <property type="molecule type" value="Genomic_DNA"/>
</dbReference>
<evidence type="ECO:0000313" key="1">
    <source>
        <dbReference type="EMBL" id="MFD1525228.1"/>
    </source>
</evidence>
<dbReference type="Pfam" id="PF13489">
    <property type="entry name" value="Methyltransf_23"/>
    <property type="match status" value="1"/>
</dbReference>
<sequence>MALTPWRLSYCRASSYPMTSVDDSLEDLPEKLNLGCGWDYRDGWHNVDIREECQPDEVVDLDEYPWPWEDDTFEHVRAWNVVEHVQDLHHTLNELHRIVSPGGTIAVAFPHPAGRSQWIDPTHEHTLLPETFQHELAPDGWEITHTNVSKVRFGRMLPDRWAMWWADHLGFLIDEIQLELEIVE</sequence>
<keyword evidence="1" id="KW-0808">Transferase</keyword>
<dbReference type="SUPFAM" id="SSF53335">
    <property type="entry name" value="S-adenosyl-L-methionine-dependent methyltransferases"/>
    <property type="match status" value="1"/>
</dbReference>
<keyword evidence="1" id="KW-0489">Methyltransferase</keyword>
<dbReference type="Gene3D" id="3.40.50.150">
    <property type="entry name" value="Vaccinia Virus protein VP39"/>
    <property type="match status" value="1"/>
</dbReference>
<organism evidence="1 2">
    <name type="scientific">Halolamina salina</name>
    <dbReference type="NCBI Taxonomy" id="1220023"/>
    <lineage>
        <taxon>Archaea</taxon>
        <taxon>Methanobacteriati</taxon>
        <taxon>Methanobacteriota</taxon>
        <taxon>Stenosarchaea group</taxon>
        <taxon>Halobacteria</taxon>
        <taxon>Halobacteriales</taxon>
        <taxon>Haloferacaceae</taxon>
    </lineage>
</organism>
<evidence type="ECO:0000313" key="2">
    <source>
        <dbReference type="Proteomes" id="UP001597111"/>
    </source>
</evidence>
<dbReference type="GO" id="GO:0032259">
    <property type="term" value="P:methylation"/>
    <property type="evidence" value="ECO:0007669"/>
    <property type="project" value="UniProtKB-KW"/>
</dbReference>
<name>A0ABD6B3H2_9EURY</name>
<comment type="caution">
    <text evidence="1">The sequence shown here is derived from an EMBL/GenBank/DDBJ whole genome shotgun (WGS) entry which is preliminary data.</text>
</comment>
<dbReference type="InterPro" id="IPR029063">
    <property type="entry name" value="SAM-dependent_MTases_sf"/>
</dbReference>
<keyword evidence="2" id="KW-1185">Reference proteome</keyword>
<dbReference type="RefSeq" id="WP_379730561.1">
    <property type="nucleotide sequence ID" value="NZ_JBHSWZ010000008.1"/>
</dbReference>
<dbReference type="GO" id="GO:0008168">
    <property type="term" value="F:methyltransferase activity"/>
    <property type="evidence" value="ECO:0007669"/>
    <property type="project" value="UniProtKB-KW"/>
</dbReference>
<proteinExistence type="predicted"/>
<reference evidence="1 2" key="1">
    <citation type="journal article" date="2019" name="Int. J. Syst. Evol. Microbiol.">
        <title>The Global Catalogue of Microorganisms (GCM) 10K type strain sequencing project: providing services to taxonomists for standard genome sequencing and annotation.</title>
        <authorList>
            <consortium name="The Broad Institute Genomics Platform"/>
            <consortium name="The Broad Institute Genome Sequencing Center for Infectious Disease"/>
            <person name="Wu L."/>
            <person name="Ma J."/>
        </authorList>
    </citation>
    <scope>NUCLEOTIDE SEQUENCE [LARGE SCALE GENOMIC DNA]</scope>
    <source>
        <strain evidence="1 2">CGMCC 1.12285</strain>
    </source>
</reference>
<dbReference type="Proteomes" id="UP001597111">
    <property type="component" value="Unassembled WGS sequence"/>
</dbReference>
<gene>
    <name evidence="1" type="ORF">ACFR9S_02780</name>
</gene>